<organism evidence="2 3">
    <name type="scientific">Aeromicrobium ginsengisoli</name>
    <dbReference type="NCBI Taxonomy" id="363867"/>
    <lineage>
        <taxon>Bacteria</taxon>
        <taxon>Bacillati</taxon>
        <taxon>Actinomycetota</taxon>
        <taxon>Actinomycetes</taxon>
        <taxon>Propionibacteriales</taxon>
        <taxon>Nocardioidaceae</taxon>
        <taxon>Aeromicrobium</taxon>
    </lineage>
</organism>
<dbReference type="Gene3D" id="3.40.630.30">
    <property type="match status" value="1"/>
</dbReference>
<sequence>MNTISFTIEEIQVPETIEGAGWEVFEEYVTVRDAVESHTMGTDLLELPLADVWSEYRDNPHRTRRHFAVWQDGGIIGRGIVTLRPHQPEIGSHLMADILPEHRRQGIGNALFEVVERVAIEAGAPVLKVVLPHTTTAGGERVAPPTGFGDLSADDDGVRFLISHGYALEQISRISLLETAGLAERLDPLREASAKAAGDDYRVVTWTGLTPERWTRDLAELRTRMSTDAPSAGLVMTVDEWDVERVREHDARIAESGRTILTSAAEHVASGSLVAFSELVLSDGKPLATQEDTLVLRDHRGHRLGMLVKIAAADLLLEQAPEREAIVTWNAEENRPMLDVNEALGFRAIGYEGGWQKRV</sequence>
<dbReference type="RefSeq" id="WP_149690511.1">
    <property type="nucleotide sequence ID" value="NZ_SDPQ02000003.1"/>
</dbReference>
<gene>
    <name evidence="2" type="ORF">ESP70_017155</name>
</gene>
<evidence type="ECO:0000259" key="1">
    <source>
        <dbReference type="PROSITE" id="PS51186"/>
    </source>
</evidence>
<feature type="domain" description="N-acetyltransferase" evidence="1">
    <location>
        <begin position="24"/>
        <end position="188"/>
    </location>
</feature>
<accession>A0A5M4FD90</accession>
<comment type="caution">
    <text evidence="2">The sequence shown here is derived from an EMBL/GenBank/DDBJ whole genome shotgun (WGS) entry which is preliminary data.</text>
</comment>
<dbReference type="SUPFAM" id="SSF55729">
    <property type="entry name" value="Acyl-CoA N-acyltransferases (Nat)"/>
    <property type="match status" value="1"/>
</dbReference>
<reference evidence="2" key="1">
    <citation type="submission" date="2019-09" db="EMBL/GenBank/DDBJ databases">
        <authorList>
            <person name="Li J."/>
        </authorList>
    </citation>
    <scope>NUCLEOTIDE SEQUENCE [LARGE SCALE GENOMIC DNA]</scope>
    <source>
        <strain evidence="2">JCM 14732</strain>
    </source>
</reference>
<evidence type="ECO:0000313" key="3">
    <source>
        <dbReference type="Proteomes" id="UP000380867"/>
    </source>
</evidence>
<dbReference type="InterPro" id="IPR016181">
    <property type="entry name" value="Acyl_CoA_acyltransferase"/>
</dbReference>
<dbReference type="Pfam" id="PF13508">
    <property type="entry name" value="Acetyltransf_7"/>
    <property type="match status" value="1"/>
</dbReference>
<dbReference type="GO" id="GO:0016747">
    <property type="term" value="F:acyltransferase activity, transferring groups other than amino-acyl groups"/>
    <property type="evidence" value="ECO:0007669"/>
    <property type="project" value="InterPro"/>
</dbReference>
<dbReference type="Proteomes" id="UP000380867">
    <property type="component" value="Unassembled WGS sequence"/>
</dbReference>
<proteinExistence type="predicted"/>
<dbReference type="OrthoDB" id="4119890at2"/>
<dbReference type="AlphaFoldDB" id="A0A5M4FD90"/>
<name>A0A5M4FD90_9ACTN</name>
<dbReference type="PROSITE" id="PS51186">
    <property type="entry name" value="GNAT"/>
    <property type="match status" value="1"/>
</dbReference>
<dbReference type="EMBL" id="SDPQ02000003">
    <property type="protein sequence ID" value="KAA1395862.1"/>
    <property type="molecule type" value="Genomic_DNA"/>
</dbReference>
<keyword evidence="3" id="KW-1185">Reference proteome</keyword>
<protein>
    <submittedName>
        <fullName evidence="2">GNAT family N-acetyltransferase</fullName>
    </submittedName>
</protein>
<dbReference type="InterPro" id="IPR000182">
    <property type="entry name" value="GNAT_dom"/>
</dbReference>
<dbReference type="CDD" id="cd04301">
    <property type="entry name" value="NAT_SF"/>
    <property type="match status" value="1"/>
</dbReference>
<evidence type="ECO:0000313" key="2">
    <source>
        <dbReference type="EMBL" id="KAA1395862.1"/>
    </source>
</evidence>